<evidence type="ECO:0000256" key="10">
    <source>
        <dbReference type="SAM" id="Coils"/>
    </source>
</evidence>
<reference evidence="14 15" key="1">
    <citation type="submission" date="2020-09" db="EMBL/GenBank/DDBJ databases">
        <title>Pseudoxanthomonas sp. CAU 1598 isolated from sand of Yaerae Beach.</title>
        <authorList>
            <person name="Kim W."/>
        </authorList>
    </citation>
    <scope>NUCLEOTIDE SEQUENCE [LARGE SCALE GENOMIC DNA]</scope>
    <source>
        <strain evidence="14 15">CAU 1598</strain>
    </source>
</reference>
<evidence type="ECO:0000256" key="9">
    <source>
        <dbReference type="ARBA" id="ARBA00022840"/>
    </source>
</evidence>
<accession>A0AAW3ZKX1</accession>
<dbReference type="PANTHER" id="PTHR44936:SF10">
    <property type="entry name" value="SENSOR PROTEIN RSTB"/>
    <property type="match status" value="1"/>
</dbReference>
<sequence>MSLSLRLTLALAALIVGLALAALLGLRALTADLRQALGQTVTEVSHSLVTVLDFDQREEQRVIERPEAGAGQESTLQREMRVVVNGRELNAEEIAAMKAEGRLLTPELQHFSFQPGEDEPGKVHVEFKRALNSDDAALWLHRADGGALAIPISGSPTEAAVERFSRHLWLGFVAFLLVGIGLAALIARRVTAPLRQLAAAAERVGHGALGEQLAAQGPSEVQRSIEAFNRMSRDLAQLQQQQERRRDQRELAELGEIGRGLAHSLRNPLHALGLSLDALRQQVGDDQQGERLGAQGREQLARIDQALRGFLALSASTDAQPESVRVGEIIDDVLLEASQRAQGRVQWRRDVDDCQLRAVAVEVRIMLQALVVNALEASPDGATVSIRAGRQGQSVLIEVDDEGPGLNESIRQRLFQPHVSSKPSGAGMGLFLAERLARRRYRGEIQLLSREGRGIRAQLRLHDRQADQEPLHAPE</sequence>
<keyword evidence="11" id="KW-0812">Transmembrane</keyword>
<evidence type="ECO:0000256" key="1">
    <source>
        <dbReference type="ARBA" id="ARBA00000085"/>
    </source>
</evidence>
<feature type="domain" description="Histidine kinase" evidence="12">
    <location>
        <begin position="260"/>
        <end position="465"/>
    </location>
</feature>
<dbReference type="CDD" id="cd00082">
    <property type="entry name" value="HisKA"/>
    <property type="match status" value="1"/>
</dbReference>
<dbReference type="CDD" id="cd06225">
    <property type="entry name" value="HAMP"/>
    <property type="match status" value="1"/>
</dbReference>
<dbReference type="InterPro" id="IPR036097">
    <property type="entry name" value="HisK_dim/P_sf"/>
</dbReference>
<keyword evidence="8 14" id="KW-0418">Kinase</keyword>
<keyword evidence="11" id="KW-0472">Membrane</keyword>
<dbReference type="CDD" id="cd00075">
    <property type="entry name" value="HATPase"/>
    <property type="match status" value="1"/>
</dbReference>
<evidence type="ECO:0000256" key="3">
    <source>
        <dbReference type="ARBA" id="ARBA00012438"/>
    </source>
</evidence>
<dbReference type="SUPFAM" id="SSF55874">
    <property type="entry name" value="ATPase domain of HSP90 chaperone/DNA topoisomerase II/histidine kinase"/>
    <property type="match status" value="1"/>
</dbReference>
<dbReference type="GO" id="GO:0000155">
    <property type="term" value="F:phosphorelay sensor kinase activity"/>
    <property type="evidence" value="ECO:0007669"/>
    <property type="project" value="InterPro"/>
</dbReference>
<dbReference type="Gene3D" id="1.10.287.130">
    <property type="match status" value="1"/>
</dbReference>
<dbReference type="SUPFAM" id="SSF47384">
    <property type="entry name" value="Homodimeric domain of signal transducing histidine kinase"/>
    <property type="match status" value="1"/>
</dbReference>
<dbReference type="SUPFAM" id="SSF158472">
    <property type="entry name" value="HAMP domain-like"/>
    <property type="match status" value="1"/>
</dbReference>
<keyword evidence="5" id="KW-0597">Phosphoprotein</keyword>
<dbReference type="InterPro" id="IPR036890">
    <property type="entry name" value="HATPase_C_sf"/>
</dbReference>
<keyword evidence="6" id="KW-0808">Transferase</keyword>
<organism evidence="14 15">
    <name type="scientific">Pseudomarimonas arenosa</name>
    <dbReference type="NCBI Taxonomy" id="2774145"/>
    <lineage>
        <taxon>Bacteria</taxon>
        <taxon>Pseudomonadati</taxon>
        <taxon>Pseudomonadota</taxon>
        <taxon>Gammaproteobacteria</taxon>
        <taxon>Lysobacterales</taxon>
        <taxon>Lysobacteraceae</taxon>
        <taxon>Pseudomarimonas</taxon>
    </lineage>
</organism>
<keyword evidence="4" id="KW-1003">Cell membrane</keyword>
<gene>
    <name evidence="14" type="ORF">IFO71_08765</name>
</gene>
<dbReference type="InterPro" id="IPR004358">
    <property type="entry name" value="Sig_transdc_His_kin-like_C"/>
</dbReference>
<feature type="transmembrane region" description="Helical" evidence="11">
    <location>
        <begin position="168"/>
        <end position="187"/>
    </location>
</feature>
<evidence type="ECO:0000313" key="15">
    <source>
        <dbReference type="Proteomes" id="UP000613768"/>
    </source>
</evidence>
<evidence type="ECO:0000256" key="6">
    <source>
        <dbReference type="ARBA" id="ARBA00022679"/>
    </source>
</evidence>
<keyword evidence="15" id="KW-1185">Reference proteome</keyword>
<dbReference type="EMBL" id="JACYTR010000013">
    <property type="protein sequence ID" value="MBD8525834.1"/>
    <property type="molecule type" value="Genomic_DNA"/>
</dbReference>
<evidence type="ECO:0000256" key="2">
    <source>
        <dbReference type="ARBA" id="ARBA00004651"/>
    </source>
</evidence>
<dbReference type="Pfam" id="PF02518">
    <property type="entry name" value="HATPase_c"/>
    <property type="match status" value="1"/>
</dbReference>
<feature type="coiled-coil region" evidence="10">
    <location>
        <begin position="221"/>
        <end position="248"/>
    </location>
</feature>
<dbReference type="GO" id="GO:0005886">
    <property type="term" value="C:plasma membrane"/>
    <property type="evidence" value="ECO:0007669"/>
    <property type="project" value="UniProtKB-SubCell"/>
</dbReference>
<dbReference type="EC" id="2.7.13.3" evidence="3"/>
<dbReference type="SMART" id="SM00387">
    <property type="entry name" value="HATPase_c"/>
    <property type="match status" value="1"/>
</dbReference>
<evidence type="ECO:0000256" key="7">
    <source>
        <dbReference type="ARBA" id="ARBA00022741"/>
    </source>
</evidence>
<keyword evidence="10" id="KW-0175">Coiled coil</keyword>
<dbReference type="Gene3D" id="6.10.340.10">
    <property type="match status" value="1"/>
</dbReference>
<dbReference type="PROSITE" id="PS50885">
    <property type="entry name" value="HAMP"/>
    <property type="match status" value="1"/>
</dbReference>
<dbReference type="RefSeq" id="WP_192029254.1">
    <property type="nucleotide sequence ID" value="NZ_JACYTR010000013.1"/>
</dbReference>
<evidence type="ECO:0000256" key="8">
    <source>
        <dbReference type="ARBA" id="ARBA00022777"/>
    </source>
</evidence>
<feature type="domain" description="HAMP" evidence="13">
    <location>
        <begin position="188"/>
        <end position="240"/>
    </location>
</feature>
<dbReference type="InterPro" id="IPR003594">
    <property type="entry name" value="HATPase_dom"/>
</dbReference>
<name>A0AAW3ZKX1_9GAMM</name>
<dbReference type="Proteomes" id="UP000613768">
    <property type="component" value="Unassembled WGS sequence"/>
</dbReference>
<evidence type="ECO:0000256" key="11">
    <source>
        <dbReference type="SAM" id="Phobius"/>
    </source>
</evidence>
<dbReference type="InterPro" id="IPR005467">
    <property type="entry name" value="His_kinase_dom"/>
</dbReference>
<evidence type="ECO:0000259" key="13">
    <source>
        <dbReference type="PROSITE" id="PS50885"/>
    </source>
</evidence>
<dbReference type="SMART" id="SM00304">
    <property type="entry name" value="HAMP"/>
    <property type="match status" value="1"/>
</dbReference>
<keyword evidence="7" id="KW-0547">Nucleotide-binding</keyword>
<comment type="catalytic activity">
    <reaction evidence="1">
        <text>ATP + protein L-histidine = ADP + protein N-phospho-L-histidine.</text>
        <dbReference type="EC" id="2.7.13.3"/>
    </reaction>
</comment>
<proteinExistence type="predicted"/>
<evidence type="ECO:0000256" key="4">
    <source>
        <dbReference type="ARBA" id="ARBA00022475"/>
    </source>
</evidence>
<keyword evidence="9" id="KW-0067">ATP-binding</keyword>
<keyword evidence="11" id="KW-1133">Transmembrane helix</keyword>
<dbReference type="PANTHER" id="PTHR44936">
    <property type="entry name" value="SENSOR PROTEIN CREC"/>
    <property type="match status" value="1"/>
</dbReference>
<evidence type="ECO:0000259" key="12">
    <source>
        <dbReference type="PROSITE" id="PS50109"/>
    </source>
</evidence>
<protein>
    <recommendedName>
        <fullName evidence="3">histidine kinase</fullName>
        <ecNumber evidence="3">2.7.13.3</ecNumber>
    </recommendedName>
</protein>
<dbReference type="GO" id="GO:0005524">
    <property type="term" value="F:ATP binding"/>
    <property type="evidence" value="ECO:0007669"/>
    <property type="project" value="UniProtKB-KW"/>
</dbReference>
<dbReference type="InterPro" id="IPR050980">
    <property type="entry name" value="2C_sensor_his_kinase"/>
</dbReference>
<comment type="caution">
    <text evidence="14">The sequence shown here is derived from an EMBL/GenBank/DDBJ whole genome shotgun (WGS) entry which is preliminary data.</text>
</comment>
<dbReference type="InterPro" id="IPR003660">
    <property type="entry name" value="HAMP_dom"/>
</dbReference>
<dbReference type="Pfam" id="PF00672">
    <property type="entry name" value="HAMP"/>
    <property type="match status" value="1"/>
</dbReference>
<dbReference type="InterPro" id="IPR003661">
    <property type="entry name" value="HisK_dim/P_dom"/>
</dbReference>
<dbReference type="Gene3D" id="3.30.565.10">
    <property type="entry name" value="Histidine kinase-like ATPase, C-terminal domain"/>
    <property type="match status" value="1"/>
</dbReference>
<evidence type="ECO:0000313" key="14">
    <source>
        <dbReference type="EMBL" id="MBD8525834.1"/>
    </source>
</evidence>
<evidence type="ECO:0000256" key="5">
    <source>
        <dbReference type="ARBA" id="ARBA00022553"/>
    </source>
</evidence>
<dbReference type="PRINTS" id="PR00344">
    <property type="entry name" value="BCTRLSENSOR"/>
</dbReference>
<dbReference type="PROSITE" id="PS50109">
    <property type="entry name" value="HIS_KIN"/>
    <property type="match status" value="1"/>
</dbReference>
<dbReference type="AlphaFoldDB" id="A0AAW3ZKX1"/>
<comment type="subcellular location">
    <subcellularLocation>
        <location evidence="2">Cell membrane</location>
        <topology evidence="2">Multi-pass membrane protein</topology>
    </subcellularLocation>
</comment>